<organism evidence="1 2">
    <name type="scientific">Mycena alexandri</name>
    <dbReference type="NCBI Taxonomy" id="1745969"/>
    <lineage>
        <taxon>Eukaryota</taxon>
        <taxon>Fungi</taxon>
        <taxon>Dikarya</taxon>
        <taxon>Basidiomycota</taxon>
        <taxon>Agaricomycotina</taxon>
        <taxon>Agaricomycetes</taxon>
        <taxon>Agaricomycetidae</taxon>
        <taxon>Agaricales</taxon>
        <taxon>Marasmiineae</taxon>
        <taxon>Mycenaceae</taxon>
        <taxon>Mycena</taxon>
    </lineage>
</organism>
<accession>A0AAD6XC37</accession>
<reference evidence="1" key="1">
    <citation type="submission" date="2023-03" db="EMBL/GenBank/DDBJ databases">
        <title>Massive genome expansion in bonnet fungi (Mycena s.s.) driven by repeated elements and novel gene families across ecological guilds.</title>
        <authorList>
            <consortium name="Lawrence Berkeley National Laboratory"/>
            <person name="Harder C.B."/>
            <person name="Miyauchi S."/>
            <person name="Viragh M."/>
            <person name="Kuo A."/>
            <person name="Thoen E."/>
            <person name="Andreopoulos B."/>
            <person name="Lu D."/>
            <person name="Skrede I."/>
            <person name="Drula E."/>
            <person name="Henrissat B."/>
            <person name="Morin E."/>
            <person name="Kohler A."/>
            <person name="Barry K."/>
            <person name="LaButti K."/>
            <person name="Morin E."/>
            <person name="Salamov A."/>
            <person name="Lipzen A."/>
            <person name="Mereny Z."/>
            <person name="Hegedus B."/>
            <person name="Baldrian P."/>
            <person name="Stursova M."/>
            <person name="Weitz H."/>
            <person name="Taylor A."/>
            <person name="Grigoriev I.V."/>
            <person name="Nagy L.G."/>
            <person name="Martin F."/>
            <person name="Kauserud H."/>
        </authorList>
    </citation>
    <scope>NUCLEOTIDE SEQUENCE</scope>
    <source>
        <strain evidence="1">CBHHK200</strain>
    </source>
</reference>
<gene>
    <name evidence="1" type="ORF">C8F04DRAFT_1390297</name>
</gene>
<keyword evidence="2" id="KW-1185">Reference proteome</keyword>
<evidence type="ECO:0000313" key="1">
    <source>
        <dbReference type="EMBL" id="KAJ7042905.1"/>
    </source>
</evidence>
<name>A0AAD6XC37_9AGAR</name>
<dbReference type="AlphaFoldDB" id="A0AAD6XC37"/>
<proteinExistence type="predicted"/>
<dbReference type="EMBL" id="JARJCM010000011">
    <property type="protein sequence ID" value="KAJ7042905.1"/>
    <property type="molecule type" value="Genomic_DNA"/>
</dbReference>
<evidence type="ECO:0000313" key="2">
    <source>
        <dbReference type="Proteomes" id="UP001218188"/>
    </source>
</evidence>
<evidence type="ECO:0008006" key="3">
    <source>
        <dbReference type="Google" id="ProtNLM"/>
    </source>
</evidence>
<comment type="caution">
    <text evidence="1">The sequence shown here is derived from an EMBL/GenBank/DDBJ whole genome shotgun (WGS) entry which is preliminary data.</text>
</comment>
<dbReference type="Proteomes" id="UP001218188">
    <property type="component" value="Unassembled WGS sequence"/>
</dbReference>
<sequence length="396" mass="44806">MPNRSVRFDFAEEQIPPLLDQPIDEQPGLPSDTQPLPTLPPELLAEIFINFLPAYPNFPPYFGFLSPLMLCRICRQWRAIALSTPALWTAMRFAITSFDSRQSQKLELLKTWLGRSGDCPLRLSFKFWGGGNPGYLPQFLQTIVAHCARWEDITLLVPLHYMHHIQGEMPLLRHLKFGPHSPLTRRDHEKASGLTLFDRVTQLRTLVLTDGFTKARVRHLPWAQLTHIESHIFDEFECVELIRDATQLTHCKLGVCPPNRRDTHADALGAAAIVQRPRLRHLILLAEVSDDSDAEDFDDESTWAILDRLSLPALRALQVPVPHITLDSLKNLILRSQCTLQELDVLATTLPESVFREALPPFGAFTKGYGIMKFALDVDVQRGVSSGLVYGIKSID</sequence>
<protein>
    <recommendedName>
        <fullName evidence="3">F-box domain-containing protein</fullName>
    </recommendedName>
</protein>